<gene>
    <name evidence="6" type="ORF">H310_01040</name>
</gene>
<evidence type="ECO:0000256" key="3">
    <source>
        <dbReference type="SAM" id="Phobius"/>
    </source>
</evidence>
<feature type="chain" id="PRO_5001535266" description="C2H2-type domain-containing protein" evidence="4">
    <location>
        <begin position="25"/>
        <end position="269"/>
    </location>
</feature>
<organism evidence="6">
    <name type="scientific">Aphanomyces invadans</name>
    <dbReference type="NCBI Taxonomy" id="157072"/>
    <lineage>
        <taxon>Eukaryota</taxon>
        <taxon>Sar</taxon>
        <taxon>Stramenopiles</taxon>
        <taxon>Oomycota</taxon>
        <taxon>Saprolegniomycetes</taxon>
        <taxon>Saprolegniales</taxon>
        <taxon>Verrucalvaceae</taxon>
        <taxon>Aphanomyces</taxon>
    </lineage>
</organism>
<feature type="domain" description="C2H2-type" evidence="5">
    <location>
        <begin position="88"/>
        <end position="116"/>
    </location>
</feature>
<keyword evidence="3" id="KW-0472">Membrane</keyword>
<dbReference type="AlphaFoldDB" id="A0A024UQL9"/>
<feature type="transmembrane region" description="Helical" evidence="3">
    <location>
        <begin position="209"/>
        <end position="234"/>
    </location>
</feature>
<dbReference type="VEuPathDB" id="FungiDB:H310_01040"/>
<evidence type="ECO:0000256" key="4">
    <source>
        <dbReference type="SAM" id="SignalP"/>
    </source>
</evidence>
<evidence type="ECO:0000259" key="5">
    <source>
        <dbReference type="PROSITE" id="PS50157"/>
    </source>
</evidence>
<feature type="signal peptide" evidence="4">
    <location>
        <begin position="1"/>
        <end position="24"/>
    </location>
</feature>
<keyword evidence="3" id="KW-0812">Transmembrane</keyword>
<dbReference type="GO" id="GO:0008270">
    <property type="term" value="F:zinc ion binding"/>
    <property type="evidence" value="ECO:0007669"/>
    <property type="project" value="UniProtKB-KW"/>
</dbReference>
<dbReference type="PANTHER" id="PTHR21385">
    <property type="entry name" value="ZINC FINGER PROTEIN-RELATED"/>
    <property type="match status" value="1"/>
</dbReference>
<dbReference type="GeneID" id="20078090"/>
<keyword evidence="1" id="KW-0862">Zinc</keyword>
<name>A0A024UQL9_9STRA</name>
<evidence type="ECO:0000313" key="6">
    <source>
        <dbReference type="EMBL" id="ETW08460.1"/>
    </source>
</evidence>
<keyword evidence="1" id="KW-0863">Zinc-finger</keyword>
<protein>
    <recommendedName>
        <fullName evidence="5">C2H2-type domain-containing protein</fullName>
    </recommendedName>
</protein>
<feature type="compositionally biased region" description="Polar residues" evidence="2">
    <location>
        <begin position="254"/>
        <end position="269"/>
    </location>
</feature>
<dbReference type="PROSITE" id="PS50157">
    <property type="entry name" value="ZINC_FINGER_C2H2_2"/>
    <property type="match status" value="1"/>
</dbReference>
<evidence type="ECO:0000256" key="2">
    <source>
        <dbReference type="SAM" id="MobiDB-lite"/>
    </source>
</evidence>
<keyword evidence="1" id="KW-0479">Metal-binding</keyword>
<keyword evidence="4" id="KW-0732">Signal</keyword>
<dbReference type="PROSITE" id="PS00028">
    <property type="entry name" value="ZINC_FINGER_C2H2_1"/>
    <property type="match status" value="1"/>
</dbReference>
<accession>A0A024UQL9</accession>
<dbReference type="EMBL" id="KI913953">
    <property type="protein sequence ID" value="ETW08460.1"/>
    <property type="molecule type" value="Genomic_DNA"/>
</dbReference>
<dbReference type="PANTHER" id="PTHR21385:SF0">
    <property type="entry name" value="RE51073P"/>
    <property type="match status" value="1"/>
</dbReference>
<keyword evidence="3" id="KW-1133">Transmembrane helix</keyword>
<dbReference type="PROSITE" id="PS51257">
    <property type="entry name" value="PROKAR_LIPOPROTEIN"/>
    <property type="match status" value="1"/>
</dbReference>
<sequence>MDLRRHVLLCTLAVLFAQIGAAIPAPIPSTSSCSRQMSREAMQIIHHKVFMPAQALRFHVPDQCPLVAEHIQYLDHEHQKERTSSGRYRCGLCKKQFRNEEYIDLHFDRRHSPTRSDGLCMADFCDILNCPSYTAQVRHAKCTHTYARRLKQKCLALFQACFPYVEPSYDTTTLRRGEPESNRLYESMVTSICDTISCEAPDAVDPPSLLSVMATALAKFLCLVGALMGLIFAFDRPTKSSSTKARPSIRRPKSTSLYRSPTHQQTHDD</sequence>
<dbReference type="InterPro" id="IPR013087">
    <property type="entry name" value="Znf_C2H2_type"/>
</dbReference>
<dbReference type="OrthoDB" id="65823at2759"/>
<evidence type="ECO:0000256" key="1">
    <source>
        <dbReference type="PROSITE-ProRule" id="PRU00042"/>
    </source>
</evidence>
<feature type="region of interest" description="Disordered" evidence="2">
    <location>
        <begin position="238"/>
        <end position="269"/>
    </location>
</feature>
<dbReference type="RefSeq" id="XP_008862265.1">
    <property type="nucleotide sequence ID" value="XM_008864043.1"/>
</dbReference>
<proteinExistence type="predicted"/>
<reference evidence="6" key="1">
    <citation type="submission" date="2013-12" db="EMBL/GenBank/DDBJ databases">
        <title>The Genome Sequence of Aphanomyces invadans NJM9701.</title>
        <authorList>
            <consortium name="The Broad Institute Genomics Platform"/>
            <person name="Russ C."/>
            <person name="Tyler B."/>
            <person name="van West P."/>
            <person name="Dieguez-Uribeondo J."/>
            <person name="Young S.K."/>
            <person name="Zeng Q."/>
            <person name="Gargeya S."/>
            <person name="Fitzgerald M."/>
            <person name="Abouelleil A."/>
            <person name="Alvarado L."/>
            <person name="Chapman S.B."/>
            <person name="Gainer-Dewar J."/>
            <person name="Goldberg J."/>
            <person name="Griggs A."/>
            <person name="Gujja S."/>
            <person name="Hansen M."/>
            <person name="Howarth C."/>
            <person name="Imamovic A."/>
            <person name="Ireland A."/>
            <person name="Larimer J."/>
            <person name="McCowan C."/>
            <person name="Murphy C."/>
            <person name="Pearson M."/>
            <person name="Poon T.W."/>
            <person name="Priest M."/>
            <person name="Roberts A."/>
            <person name="Saif S."/>
            <person name="Shea T."/>
            <person name="Sykes S."/>
            <person name="Wortman J."/>
            <person name="Nusbaum C."/>
            <person name="Birren B."/>
        </authorList>
    </citation>
    <scope>NUCLEOTIDE SEQUENCE [LARGE SCALE GENOMIC DNA]</scope>
    <source>
        <strain evidence="6">NJM9701</strain>
    </source>
</reference>